<feature type="signal peptide" evidence="1">
    <location>
        <begin position="1"/>
        <end position="20"/>
    </location>
</feature>
<accession>A0A1L9RHB5</accession>
<keyword evidence="1" id="KW-0732">Signal</keyword>
<dbReference type="VEuPathDB" id="FungiDB:ASPWEDRAFT_173751"/>
<dbReference type="EMBL" id="KV878213">
    <property type="protein sequence ID" value="OJJ34329.1"/>
    <property type="molecule type" value="Genomic_DNA"/>
</dbReference>
<evidence type="ECO:0000313" key="3">
    <source>
        <dbReference type="Proteomes" id="UP000184383"/>
    </source>
</evidence>
<dbReference type="RefSeq" id="XP_040688005.1">
    <property type="nucleotide sequence ID" value="XM_040831127.1"/>
</dbReference>
<evidence type="ECO:0000256" key="1">
    <source>
        <dbReference type="SAM" id="SignalP"/>
    </source>
</evidence>
<evidence type="ECO:0000313" key="2">
    <source>
        <dbReference type="EMBL" id="OJJ34329.1"/>
    </source>
</evidence>
<reference evidence="3" key="1">
    <citation type="journal article" date="2017" name="Genome Biol.">
        <title>Comparative genomics reveals high biological diversity and specific adaptations in the industrially and medically important fungal genus Aspergillus.</title>
        <authorList>
            <person name="de Vries R.P."/>
            <person name="Riley R."/>
            <person name="Wiebenga A."/>
            <person name="Aguilar-Osorio G."/>
            <person name="Amillis S."/>
            <person name="Uchima C.A."/>
            <person name="Anderluh G."/>
            <person name="Asadollahi M."/>
            <person name="Askin M."/>
            <person name="Barry K."/>
            <person name="Battaglia E."/>
            <person name="Bayram O."/>
            <person name="Benocci T."/>
            <person name="Braus-Stromeyer S.A."/>
            <person name="Caldana C."/>
            <person name="Canovas D."/>
            <person name="Cerqueira G.C."/>
            <person name="Chen F."/>
            <person name="Chen W."/>
            <person name="Choi C."/>
            <person name="Clum A."/>
            <person name="Dos Santos R.A."/>
            <person name="Damasio A.R."/>
            <person name="Diallinas G."/>
            <person name="Emri T."/>
            <person name="Fekete E."/>
            <person name="Flipphi M."/>
            <person name="Freyberg S."/>
            <person name="Gallo A."/>
            <person name="Gournas C."/>
            <person name="Habgood R."/>
            <person name="Hainaut M."/>
            <person name="Harispe M.L."/>
            <person name="Henrissat B."/>
            <person name="Hilden K.S."/>
            <person name="Hope R."/>
            <person name="Hossain A."/>
            <person name="Karabika E."/>
            <person name="Karaffa L."/>
            <person name="Karanyi Z."/>
            <person name="Krasevec N."/>
            <person name="Kuo A."/>
            <person name="Kusch H."/>
            <person name="LaButti K."/>
            <person name="Lagendijk E.L."/>
            <person name="Lapidus A."/>
            <person name="Levasseur A."/>
            <person name="Lindquist E."/>
            <person name="Lipzen A."/>
            <person name="Logrieco A.F."/>
            <person name="MacCabe A."/>
            <person name="Maekelae M.R."/>
            <person name="Malavazi I."/>
            <person name="Melin P."/>
            <person name="Meyer V."/>
            <person name="Mielnichuk N."/>
            <person name="Miskei M."/>
            <person name="Molnar A.P."/>
            <person name="Mule G."/>
            <person name="Ngan C.Y."/>
            <person name="Orejas M."/>
            <person name="Orosz E."/>
            <person name="Ouedraogo J.P."/>
            <person name="Overkamp K.M."/>
            <person name="Park H.-S."/>
            <person name="Perrone G."/>
            <person name="Piumi F."/>
            <person name="Punt P.J."/>
            <person name="Ram A.F."/>
            <person name="Ramon A."/>
            <person name="Rauscher S."/>
            <person name="Record E."/>
            <person name="Riano-Pachon D.M."/>
            <person name="Robert V."/>
            <person name="Roehrig J."/>
            <person name="Ruller R."/>
            <person name="Salamov A."/>
            <person name="Salih N.S."/>
            <person name="Samson R.A."/>
            <person name="Sandor E."/>
            <person name="Sanguinetti M."/>
            <person name="Schuetze T."/>
            <person name="Sepcic K."/>
            <person name="Shelest E."/>
            <person name="Sherlock G."/>
            <person name="Sophianopoulou V."/>
            <person name="Squina F.M."/>
            <person name="Sun H."/>
            <person name="Susca A."/>
            <person name="Todd R.B."/>
            <person name="Tsang A."/>
            <person name="Unkles S.E."/>
            <person name="van de Wiele N."/>
            <person name="van Rossen-Uffink D."/>
            <person name="Oliveira J.V."/>
            <person name="Vesth T.C."/>
            <person name="Visser J."/>
            <person name="Yu J.-H."/>
            <person name="Zhou M."/>
            <person name="Andersen M.R."/>
            <person name="Archer D.B."/>
            <person name="Baker S.E."/>
            <person name="Benoit I."/>
            <person name="Brakhage A.A."/>
            <person name="Braus G.H."/>
            <person name="Fischer R."/>
            <person name="Frisvad J.C."/>
            <person name="Goldman G.H."/>
            <person name="Houbraken J."/>
            <person name="Oakley B."/>
            <person name="Pocsi I."/>
            <person name="Scazzocchio C."/>
            <person name="Seiboth B."/>
            <person name="vanKuyk P.A."/>
            <person name="Wortman J."/>
            <person name="Dyer P.S."/>
            <person name="Grigoriev I.V."/>
        </authorList>
    </citation>
    <scope>NUCLEOTIDE SEQUENCE [LARGE SCALE GENOMIC DNA]</scope>
    <source>
        <strain evidence="3">DTO 134E9</strain>
    </source>
</reference>
<dbReference type="Proteomes" id="UP000184383">
    <property type="component" value="Unassembled WGS sequence"/>
</dbReference>
<organism evidence="2 3">
    <name type="scientific">Aspergillus wentii DTO 134E9</name>
    <dbReference type="NCBI Taxonomy" id="1073089"/>
    <lineage>
        <taxon>Eukaryota</taxon>
        <taxon>Fungi</taxon>
        <taxon>Dikarya</taxon>
        <taxon>Ascomycota</taxon>
        <taxon>Pezizomycotina</taxon>
        <taxon>Eurotiomycetes</taxon>
        <taxon>Eurotiomycetidae</taxon>
        <taxon>Eurotiales</taxon>
        <taxon>Aspergillaceae</taxon>
        <taxon>Aspergillus</taxon>
        <taxon>Aspergillus subgen. Cremei</taxon>
    </lineage>
</organism>
<gene>
    <name evidence="2" type="ORF">ASPWEDRAFT_173751</name>
</gene>
<keyword evidence="3" id="KW-1185">Reference proteome</keyword>
<dbReference type="GeneID" id="63746975"/>
<feature type="chain" id="PRO_5012092375" evidence="1">
    <location>
        <begin position="21"/>
        <end position="133"/>
    </location>
</feature>
<name>A0A1L9RHB5_ASPWE</name>
<proteinExistence type="predicted"/>
<sequence>MQFSKALLVISAAFGPLALAAQEAAAPTTSTITLQIVNAHSSSFATPSPSSIPIYSSTPVASPSGGLRIPGPGRWNATSSSFSKVTTPAVAKGPSETTAAAASSSALVGAAPAVQYSGAMAAGVMAVAGLVML</sequence>
<dbReference type="AlphaFoldDB" id="A0A1L9RHB5"/>
<protein>
    <submittedName>
        <fullName evidence="2">Uncharacterized protein</fullName>
    </submittedName>
</protein>